<dbReference type="Proteomes" id="UP000273083">
    <property type="component" value="Unassembled WGS sequence"/>
</dbReference>
<dbReference type="SUPFAM" id="SSF51261">
    <property type="entry name" value="Duplicated hybrid motif"/>
    <property type="match status" value="1"/>
</dbReference>
<evidence type="ECO:0000259" key="2">
    <source>
        <dbReference type="Pfam" id="PF01551"/>
    </source>
</evidence>
<feature type="compositionally biased region" description="Basic and acidic residues" evidence="1">
    <location>
        <begin position="348"/>
        <end position="365"/>
    </location>
</feature>
<dbReference type="InterPro" id="IPR016047">
    <property type="entry name" value="M23ase_b-sheet_dom"/>
</dbReference>
<organism evidence="3 4">
    <name type="scientific">Mobilisporobacter senegalensis</name>
    <dbReference type="NCBI Taxonomy" id="1329262"/>
    <lineage>
        <taxon>Bacteria</taxon>
        <taxon>Bacillati</taxon>
        <taxon>Bacillota</taxon>
        <taxon>Clostridia</taxon>
        <taxon>Lachnospirales</taxon>
        <taxon>Lachnospiraceae</taxon>
        <taxon>Mobilisporobacter</taxon>
    </lineage>
</organism>
<proteinExistence type="predicted"/>
<evidence type="ECO:0000256" key="1">
    <source>
        <dbReference type="SAM" id="MobiDB-lite"/>
    </source>
</evidence>
<evidence type="ECO:0000313" key="4">
    <source>
        <dbReference type="Proteomes" id="UP000273083"/>
    </source>
</evidence>
<accession>A0A3N1XYR4</accession>
<dbReference type="EMBL" id="RJVG01000001">
    <property type="protein sequence ID" value="ROR31746.1"/>
    <property type="molecule type" value="Genomic_DNA"/>
</dbReference>
<keyword evidence="3" id="KW-0378">Hydrolase</keyword>
<dbReference type="PANTHER" id="PTHR21666:SF270">
    <property type="entry name" value="MUREIN HYDROLASE ACTIVATOR ENVC"/>
    <property type="match status" value="1"/>
</dbReference>
<evidence type="ECO:0000313" key="3">
    <source>
        <dbReference type="EMBL" id="ROR31746.1"/>
    </source>
</evidence>
<keyword evidence="4" id="KW-1185">Reference proteome</keyword>
<dbReference type="Gene3D" id="2.70.70.10">
    <property type="entry name" value="Glucose Permease (Domain IIA)"/>
    <property type="match status" value="1"/>
</dbReference>
<dbReference type="CDD" id="cd12797">
    <property type="entry name" value="M23_peptidase"/>
    <property type="match status" value="1"/>
</dbReference>
<protein>
    <submittedName>
        <fullName evidence="3">Murein DD-endopeptidase MepM/ murein hydrolase activator NlpD</fullName>
    </submittedName>
</protein>
<dbReference type="InterPro" id="IPR011055">
    <property type="entry name" value="Dup_hybrid_motif"/>
</dbReference>
<dbReference type="RefSeq" id="WP_123607835.1">
    <property type="nucleotide sequence ID" value="NZ_RJVG01000001.1"/>
</dbReference>
<comment type="caution">
    <text evidence="3">The sequence shown here is derived from an EMBL/GenBank/DDBJ whole genome shotgun (WGS) entry which is preliminary data.</text>
</comment>
<name>A0A3N1XYR4_9FIRM</name>
<dbReference type="GO" id="GO:0004222">
    <property type="term" value="F:metalloendopeptidase activity"/>
    <property type="evidence" value="ECO:0007669"/>
    <property type="project" value="TreeGrafter"/>
</dbReference>
<dbReference type="AlphaFoldDB" id="A0A3N1XYR4"/>
<sequence>MLNFLKKINRIVSAVFIIIIFLMSNITSTAATIDDLREIIGDKRITDENLQSELKTIIYRYRQTGYKKQLIDLLETMGDFGYEDTLNKLIVQKDNSLEELEKRFSSNDKEEVIIEKLNSSLTALKELGALKEPDSYIIEGFKEQDDEKAYKYAASVLNSKDDTFDIGDVGEGLVFPTKDSYKLYRAFGKNAIITSDIKYMNNRGIDIYVASSPQEGFKAEIISQFNGTVKSIEKKGKSKYRITIKHGSSLITIYEYLSEVVVNKGDKVKQYELLGFAYGETLHFETILNTVSINPLLMYGDLGKQIYDEWYGANPGMGIETVDFANIKKYVEDITIEDKKSTSYPSTVKEDGKTGKTKVNLEDGYTKPDVPIVDYIEEDRSE</sequence>
<gene>
    <name evidence="3" type="ORF">EDD66_101364</name>
</gene>
<feature type="region of interest" description="Disordered" evidence="1">
    <location>
        <begin position="341"/>
        <end position="365"/>
    </location>
</feature>
<reference evidence="3 4" key="1">
    <citation type="submission" date="2018-11" db="EMBL/GenBank/DDBJ databases">
        <title>Genomic Encyclopedia of Type Strains, Phase IV (KMG-IV): sequencing the most valuable type-strain genomes for metagenomic binning, comparative biology and taxonomic classification.</title>
        <authorList>
            <person name="Goeker M."/>
        </authorList>
    </citation>
    <scope>NUCLEOTIDE SEQUENCE [LARGE SCALE GENOMIC DNA]</scope>
    <source>
        <strain evidence="3 4">DSM 26537</strain>
    </source>
</reference>
<feature type="domain" description="M23ase beta-sheet core" evidence="2">
    <location>
        <begin position="203"/>
        <end position="295"/>
    </location>
</feature>
<dbReference type="InterPro" id="IPR050570">
    <property type="entry name" value="Cell_wall_metabolism_enzyme"/>
</dbReference>
<dbReference type="OrthoDB" id="2084376at2"/>
<dbReference type="PANTHER" id="PTHR21666">
    <property type="entry name" value="PEPTIDASE-RELATED"/>
    <property type="match status" value="1"/>
</dbReference>
<dbReference type="Pfam" id="PF01551">
    <property type="entry name" value="Peptidase_M23"/>
    <property type="match status" value="1"/>
</dbReference>